<evidence type="ECO:0000259" key="1">
    <source>
        <dbReference type="Pfam" id="PF00462"/>
    </source>
</evidence>
<gene>
    <name evidence="2" type="ORF">F9L08_21780</name>
</gene>
<reference evidence="2 3" key="1">
    <citation type="submission" date="2019-09" db="EMBL/GenBank/DDBJ databases">
        <title>Taxonomic organization of the family Brucellaceae based on a phylogenomic approach.</title>
        <authorList>
            <person name="Leclercq S."/>
            <person name="Cloeckaert A."/>
            <person name="Zygmunt M.S."/>
        </authorList>
    </citation>
    <scope>NUCLEOTIDE SEQUENCE [LARGE SCALE GENOMIC DNA]</scope>
    <source>
        <strain evidence="2 3">WS1830</strain>
    </source>
</reference>
<dbReference type="Gene3D" id="3.40.30.10">
    <property type="entry name" value="Glutaredoxin"/>
    <property type="match status" value="1"/>
</dbReference>
<dbReference type="AlphaFoldDB" id="A0A6L3Y7Z7"/>
<accession>A0A6L3Y7Z7</accession>
<dbReference type="SUPFAM" id="SSF52833">
    <property type="entry name" value="Thioredoxin-like"/>
    <property type="match status" value="1"/>
</dbReference>
<name>A0A6L3Y7Z7_9HYPH</name>
<dbReference type="InterPro" id="IPR036249">
    <property type="entry name" value="Thioredoxin-like_sf"/>
</dbReference>
<comment type="caution">
    <text evidence="2">The sequence shown here is derived from an EMBL/GenBank/DDBJ whole genome shotgun (WGS) entry which is preliminary data.</text>
</comment>
<dbReference type="RefSeq" id="WP_151652924.1">
    <property type="nucleotide sequence ID" value="NZ_WBVX01000029.1"/>
</dbReference>
<dbReference type="EMBL" id="WBVX01000029">
    <property type="protein sequence ID" value="KAB2680031.1"/>
    <property type="molecule type" value="Genomic_DNA"/>
</dbReference>
<organism evidence="2 3">
    <name type="scientific">Brucella tritici</name>
    <dbReference type="NCBI Taxonomy" id="94626"/>
    <lineage>
        <taxon>Bacteria</taxon>
        <taxon>Pseudomonadati</taxon>
        <taxon>Pseudomonadota</taxon>
        <taxon>Alphaproteobacteria</taxon>
        <taxon>Hyphomicrobiales</taxon>
        <taxon>Brucellaceae</taxon>
        <taxon>Brucella/Ochrobactrum group</taxon>
        <taxon>Brucella</taxon>
    </lineage>
</organism>
<dbReference type="CDD" id="cd02976">
    <property type="entry name" value="NrdH"/>
    <property type="match status" value="1"/>
</dbReference>
<dbReference type="InterPro" id="IPR002109">
    <property type="entry name" value="Glutaredoxin"/>
</dbReference>
<evidence type="ECO:0000313" key="2">
    <source>
        <dbReference type="EMBL" id="KAB2680031.1"/>
    </source>
</evidence>
<sequence length="88" mass="9830">MLTIYTKKVCPSCTQLKHYLDREGLEYETIDLEDDAVAFDHVISLGHRAAPVIELGHRSAGFFRGDPKFREIIAKAKALPHDAGPPKL</sequence>
<protein>
    <submittedName>
        <fullName evidence="2">Glutaredoxin family protein</fullName>
    </submittedName>
</protein>
<proteinExistence type="predicted"/>
<dbReference type="Proteomes" id="UP000481643">
    <property type="component" value="Unassembled WGS sequence"/>
</dbReference>
<evidence type="ECO:0000313" key="3">
    <source>
        <dbReference type="Proteomes" id="UP000481643"/>
    </source>
</evidence>
<dbReference type="Pfam" id="PF00462">
    <property type="entry name" value="Glutaredoxin"/>
    <property type="match status" value="1"/>
</dbReference>
<dbReference type="PROSITE" id="PS51354">
    <property type="entry name" value="GLUTAREDOXIN_2"/>
    <property type="match status" value="1"/>
</dbReference>
<feature type="domain" description="Glutaredoxin" evidence="1">
    <location>
        <begin position="3"/>
        <end position="56"/>
    </location>
</feature>